<dbReference type="SUPFAM" id="SSF53155">
    <property type="entry name" value="Methylated DNA-protein cysteine methyltransferase domain"/>
    <property type="match status" value="1"/>
</dbReference>
<comment type="caution">
    <text evidence="12">The sequence shown here is derived from an EMBL/GenBank/DDBJ whole genome shotgun (WGS) entry which is preliminary data.</text>
</comment>
<gene>
    <name evidence="12" type="ORF">GCM10011415_14230</name>
</gene>
<dbReference type="InterPro" id="IPR001497">
    <property type="entry name" value="MethylDNA_cys_MeTrfase_AS"/>
</dbReference>
<accession>A0A8J3EG41</accession>
<dbReference type="InterPro" id="IPR036217">
    <property type="entry name" value="MethylDNA_cys_MeTrfase_DNAb"/>
</dbReference>
<dbReference type="GO" id="GO:0032259">
    <property type="term" value="P:methylation"/>
    <property type="evidence" value="ECO:0007669"/>
    <property type="project" value="UniProtKB-KW"/>
</dbReference>
<dbReference type="InterPro" id="IPR008332">
    <property type="entry name" value="MethylG_MeTrfase_N"/>
</dbReference>
<dbReference type="InterPro" id="IPR036631">
    <property type="entry name" value="MGMT_N_sf"/>
</dbReference>
<feature type="domain" description="Methylated-DNA-[protein]-cysteine S-methyltransferase DNA binding" evidence="10">
    <location>
        <begin position="77"/>
        <end position="156"/>
    </location>
</feature>
<dbReference type="EMBL" id="BMJV01000002">
    <property type="protein sequence ID" value="GGG68211.1"/>
    <property type="molecule type" value="Genomic_DNA"/>
</dbReference>
<evidence type="ECO:0000256" key="9">
    <source>
        <dbReference type="HAMAP-Rule" id="MF_00772"/>
    </source>
</evidence>
<evidence type="ECO:0000256" key="1">
    <source>
        <dbReference type="ARBA" id="ARBA00001286"/>
    </source>
</evidence>
<dbReference type="PROSITE" id="PS00374">
    <property type="entry name" value="MGMT"/>
    <property type="match status" value="1"/>
</dbReference>
<proteinExistence type="inferred from homology"/>
<comment type="miscellaneous">
    <text evidence="9">This enzyme catalyzes only one turnover and therefore is not strictly catalytic. According to one definition, an enzyme is a biocatalyst that acts repeatedly and over many reaction cycles.</text>
</comment>
<dbReference type="PANTHER" id="PTHR10815:SF5">
    <property type="entry name" value="METHYLATED-DNA--PROTEIN-CYSTEINE METHYLTRANSFERASE"/>
    <property type="match status" value="1"/>
</dbReference>
<dbReference type="NCBIfam" id="TIGR00589">
    <property type="entry name" value="ogt"/>
    <property type="match status" value="1"/>
</dbReference>
<protein>
    <recommendedName>
        <fullName evidence="9">Methylated-DNA--protein-cysteine methyltransferase</fullName>
        <ecNumber evidence="9">2.1.1.63</ecNumber>
    </recommendedName>
    <alternativeName>
        <fullName evidence="9">6-O-methylguanine-DNA methyltransferase</fullName>
        <shortName evidence="9">MGMT</shortName>
    </alternativeName>
    <alternativeName>
        <fullName evidence="9">O-6-methylguanine-DNA-alkyltransferase</fullName>
    </alternativeName>
</protein>
<dbReference type="RefSeq" id="WP_188789529.1">
    <property type="nucleotide sequence ID" value="NZ_BMJV01000002.1"/>
</dbReference>
<dbReference type="GO" id="GO:0005737">
    <property type="term" value="C:cytoplasm"/>
    <property type="evidence" value="ECO:0007669"/>
    <property type="project" value="UniProtKB-SubCell"/>
</dbReference>
<dbReference type="PANTHER" id="PTHR10815">
    <property type="entry name" value="METHYLATED-DNA--PROTEIN-CYSTEINE METHYLTRANSFERASE"/>
    <property type="match status" value="1"/>
</dbReference>
<evidence type="ECO:0000256" key="7">
    <source>
        <dbReference type="ARBA" id="ARBA00023204"/>
    </source>
</evidence>
<dbReference type="Pfam" id="PF01035">
    <property type="entry name" value="DNA_binding_1"/>
    <property type="match status" value="1"/>
</dbReference>
<evidence type="ECO:0000256" key="6">
    <source>
        <dbReference type="ARBA" id="ARBA00022763"/>
    </source>
</evidence>
<evidence type="ECO:0000256" key="2">
    <source>
        <dbReference type="ARBA" id="ARBA00008711"/>
    </source>
</evidence>
<keyword evidence="5 9" id="KW-0808">Transferase</keyword>
<evidence type="ECO:0000256" key="3">
    <source>
        <dbReference type="ARBA" id="ARBA00022490"/>
    </source>
</evidence>
<keyword evidence="6 9" id="KW-0227">DNA damage</keyword>
<dbReference type="CDD" id="cd06445">
    <property type="entry name" value="ATase"/>
    <property type="match status" value="1"/>
</dbReference>
<organism evidence="12 13">
    <name type="scientific">Salipiger pallidus</name>
    <dbReference type="NCBI Taxonomy" id="1775170"/>
    <lineage>
        <taxon>Bacteria</taxon>
        <taxon>Pseudomonadati</taxon>
        <taxon>Pseudomonadota</taxon>
        <taxon>Alphaproteobacteria</taxon>
        <taxon>Rhodobacterales</taxon>
        <taxon>Roseobacteraceae</taxon>
        <taxon>Salipiger</taxon>
    </lineage>
</organism>
<dbReference type="SUPFAM" id="SSF46767">
    <property type="entry name" value="Methylated DNA-protein cysteine methyltransferase, C-terminal domain"/>
    <property type="match status" value="1"/>
</dbReference>
<sequence length="169" mass="18428">MTLRWCHHDSPLGPLLLAGMHEALHFLSFPEGDKAFGPAPGWTEDAAPFDEVRRQLDDYFAGARSAFDLPLRPEGTEFREKVWALLATIPYGTTTTYGALARRLDAPGASRAVGAANGANPIPIILPCHRVLGMNGKLTGFGGGLPAKQWLLRHERGYLRQGDSQLLLL</sequence>
<evidence type="ECO:0000256" key="8">
    <source>
        <dbReference type="ARBA" id="ARBA00049348"/>
    </source>
</evidence>
<comment type="catalytic activity">
    <reaction evidence="1 9">
        <text>a 4-O-methyl-thymidine in DNA + L-cysteinyl-[protein] = a thymidine in DNA + S-methyl-L-cysteinyl-[protein]</text>
        <dbReference type="Rhea" id="RHEA:53428"/>
        <dbReference type="Rhea" id="RHEA-COMP:10131"/>
        <dbReference type="Rhea" id="RHEA-COMP:10132"/>
        <dbReference type="Rhea" id="RHEA-COMP:13555"/>
        <dbReference type="Rhea" id="RHEA-COMP:13556"/>
        <dbReference type="ChEBI" id="CHEBI:29950"/>
        <dbReference type="ChEBI" id="CHEBI:82612"/>
        <dbReference type="ChEBI" id="CHEBI:137386"/>
        <dbReference type="ChEBI" id="CHEBI:137387"/>
        <dbReference type="EC" id="2.1.1.63"/>
    </reaction>
</comment>
<feature type="active site" description="Nucleophile; methyl group acceptor" evidence="9">
    <location>
        <position position="128"/>
    </location>
</feature>
<dbReference type="Gene3D" id="1.10.10.10">
    <property type="entry name" value="Winged helix-like DNA-binding domain superfamily/Winged helix DNA-binding domain"/>
    <property type="match status" value="1"/>
</dbReference>
<keyword evidence="13" id="KW-1185">Reference proteome</keyword>
<evidence type="ECO:0000259" key="10">
    <source>
        <dbReference type="Pfam" id="PF01035"/>
    </source>
</evidence>
<dbReference type="GO" id="GO:0006307">
    <property type="term" value="P:DNA alkylation repair"/>
    <property type="evidence" value="ECO:0007669"/>
    <property type="project" value="UniProtKB-UniRule"/>
</dbReference>
<name>A0A8J3EG41_9RHOB</name>
<keyword evidence="7 9" id="KW-0234">DNA repair</keyword>
<evidence type="ECO:0000313" key="13">
    <source>
        <dbReference type="Proteomes" id="UP000617145"/>
    </source>
</evidence>
<reference evidence="12" key="2">
    <citation type="submission" date="2020-09" db="EMBL/GenBank/DDBJ databases">
        <authorList>
            <person name="Sun Q."/>
            <person name="Zhou Y."/>
        </authorList>
    </citation>
    <scope>NUCLEOTIDE SEQUENCE</scope>
    <source>
        <strain evidence="12">CGMCC 1.15762</strain>
    </source>
</reference>
<evidence type="ECO:0000313" key="12">
    <source>
        <dbReference type="EMBL" id="GGG68211.1"/>
    </source>
</evidence>
<evidence type="ECO:0000259" key="11">
    <source>
        <dbReference type="Pfam" id="PF02870"/>
    </source>
</evidence>
<comment type="subcellular location">
    <subcellularLocation>
        <location evidence="9">Cytoplasm</location>
    </subcellularLocation>
</comment>
<evidence type="ECO:0000256" key="5">
    <source>
        <dbReference type="ARBA" id="ARBA00022679"/>
    </source>
</evidence>
<reference evidence="12" key="1">
    <citation type="journal article" date="2014" name="Int. J. Syst. Evol. Microbiol.">
        <title>Complete genome sequence of Corynebacterium casei LMG S-19264T (=DSM 44701T), isolated from a smear-ripened cheese.</title>
        <authorList>
            <consortium name="US DOE Joint Genome Institute (JGI-PGF)"/>
            <person name="Walter F."/>
            <person name="Albersmeier A."/>
            <person name="Kalinowski J."/>
            <person name="Ruckert C."/>
        </authorList>
    </citation>
    <scope>NUCLEOTIDE SEQUENCE</scope>
    <source>
        <strain evidence="12">CGMCC 1.15762</strain>
    </source>
</reference>
<dbReference type="EC" id="2.1.1.63" evidence="9"/>
<dbReference type="HAMAP" id="MF_00772">
    <property type="entry name" value="OGT"/>
    <property type="match status" value="1"/>
</dbReference>
<comment type="similarity">
    <text evidence="2 9">Belongs to the MGMT family.</text>
</comment>
<dbReference type="GO" id="GO:0003908">
    <property type="term" value="F:methylated-DNA-[protein]-cysteine S-methyltransferase activity"/>
    <property type="evidence" value="ECO:0007669"/>
    <property type="project" value="UniProtKB-UniRule"/>
</dbReference>
<dbReference type="FunFam" id="1.10.10.10:FF:000214">
    <property type="entry name" value="Methylated-DNA--protein-cysteine methyltransferase"/>
    <property type="match status" value="1"/>
</dbReference>
<comment type="function">
    <text evidence="9">Involved in the cellular defense against the biological effects of O6-methylguanine (O6-MeG) and O4-methylthymine (O4-MeT) in DNA. Repairs the methylated nucleobase in DNA by stoichiometrically transferring the methyl group to a cysteine residue in the enzyme. This is a suicide reaction: the enzyme is irreversibly inactivated.</text>
</comment>
<dbReference type="AlphaFoldDB" id="A0A8J3EG41"/>
<dbReference type="InterPro" id="IPR014048">
    <property type="entry name" value="MethylDNA_cys_MeTrfase_DNA-bd"/>
</dbReference>
<dbReference type="Gene3D" id="3.30.160.70">
    <property type="entry name" value="Methylated DNA-protein cysteine methyltransferase domain"/>
    <property type="match status" value="1"/>
</dbReference>
<dbReference type="Pfam" id="PF02870">
    <property type="entry name" value="Methyltransf_1N"/>
    <property type="match status" value="1"/>
</dbReference>
<dbReference type="InterPro" id="IPR023546">
    <property type="entry name" value="MGMT"/>
</dbReference>
<evidence type="ECO:0000256" key="4">
    <source>
        <dbReference type="ARBA" id="ARBA00022603"/>
    </source>
</evidence>
<keyword evidence="3 9" id="KW-0963">Cytoplasm</keyword>
<keyword evidence="4 9" id="KW-0489">Methyltransferase</keyword>
<dbReference type="Proteomes" id="UP000617145">
    <property type="component" value="Unassembled WGS sequence"/>
</dbReference>
<comment type="catalytic activity">
    <reaction evidence="8 9">
        <text>a 6-O-methyl-2'-deoxyguanosine in DNA + L-cysteinyl-[protein] = S-methyl-L-cysteinyl-[protein] + a 2'-deoxyguanosine in DNA</text>
        <dbReference type="Rhea" id="RHEA:24000"/>
        <dbReference type="Rhea" id="RHEA-COMP:10131"/>
        <dbReference type="Rhea" id="RHEA-COMP:10132"/>
        <dbReference type="Rhea" id="RHEA-COMP:11367"/>
        <dbReference type="Rhea" id="RHEA-COMP:11368"/>
        <dbReference type="ChEBI" id="CHEBI:29950"/>
        <dbReference type="ChEBI" id="CHEBI:82612"/>
        <dbReference type="ChEBI" id="CHEBI:85445"/>
        <dbReference type="ChEBI" id="CHEBI:85448"/>
        <dbReference type="EC" id="2.1.1.63"/>
    </reaction>
</comment>
<feature type="domain" description="Methylguanine DNA methyltransferase ribonuclease-like" evidence="11">
    <location>
        <begin position="9"/>
        <end position="73"/>
    </location>
</feature>
<dbReference type="InterPro" id="IPR036388">
    <property type="entry name" value="WH-like_DNA-bd_sf"/>
</dbReference>